<feature type="compositionally biased region" description="Polar residues" evidence="1">
    <location>
        <begin position="1"/>
        <end position="23"/>
    </location>
</feature>
<dbReference type="GO" id="GO:0047769">
    <property type="term" value="F:arogenate dehydratase activity"/>
    <property type="evidence" value="ECO:0007669"/>
    <property type="project" value="TreeGrafter"/>
</dbReference>
<feature type="region of interest" description="Disordered" evidence="1">
    <location>
        <begin position="82"/>
        <end position="101"/>
    </location>
</feature>
<dbReference type="OrthoDB" id="1728069at2759"/>
<dbReference type="EMBL" id="AWWV01013793">
    <property type="protein sequence ID" value="OMO60019.1"/>
    <property type="molecule type" value="Genomic_DNA"/>
</dbReference>
<evidence type="ECO:0000313" key="2">
    <source>
        <dbReference type="EMBL" id="OMO60019.1"/>
    </source>
</evidence>
<organism evidence="2 3">
    <name type="scientific">Corchorus capsularis</name>
    <name type="common">Jute</name>
    <dbReference type="NCBI Taxonomy" id="210143"/>
    <lineage>
        <taxon>Eukaryota</taxon>
        <taxon>Viridiplantae</taxon>
        <taxon>Streptophyta</taxon>
        <taxon>Embryophyta</taxon>
        <taxon>Tracheophyta</taxon>
        <taxon>Spermatophyta</taxon>
        <taxon>Magnoliopsida</taxon>
        <taxon>eudicotyledons</taxon>
        <taxon>Gunneridae</taxon>
        <taxon>Pentapetalae</taxon>
        <taxon>rosids</taxon>
        <taxon>malvids</taxon>
        <taxon>Malvales</taxon>
        <taxon>Malvaceae</taxon>
        <taxon>Grewioideae</taxon>
        <taxon>Apeibeae</taxon>
        <taxon>Corchorus</taxon>
    </lineage>
</organism>
<keyword evidence="3" id="KW-1185">Reference proteome</keyword>
<dbReference type="AlphaFoldDB" id="A0A1R3GPP7"/>
<dbReference type="STRING" id="210143.A0A1R3GPP7"/>
<dbReference type="Gramene" id="OMO60019">
    <property type="protein sequence ID" value="OMO60019"/>
    <property type="gene ID" value="CCACVL1_24461"/>
</dbReference>
<sequence>MATATSLVRSPTTSLSGKFTVSDQKPPTPPGQLPQYPTQHRRFTPLFASFHDDSSSNSGSKKNAPAVELEKLLDDAPYNVVSKDSPLHPRPLSSTQFSNSASDGSRLRVAYLGVRGAYSEAAAEKPYPNCEAVPCDQFDAAFEPEQLFHRKWLSISSEALAGTRARGGSRILDLQIEHELLSRNELGFLSRHSKKEDIFSLVIFAESGLPSFSASEVLNHPLPARSSHAQITQAVQK</sequence>
<name>A0A1R3GPP7_COCAP</name>
<reference evidence="2 3" key="1">
    <citation type="submission" date="2013-09" db="EMBL/GenBank/DDBJ databases">
        <title>Corchorus capsularis genome sequencing.</title>
        <authorList>
            <person name="Alam M."/>
            <person name="Haque M.S."/>
            <person name="Islam M.S."/>
            <person name="Emdad E.M."/>
            <person name="Islam M.M."/>
            <person name="Ahmed B."/>
            <person name="Halim A."/>
            <person name="Hossen Q.M.M."/>
            <person name="Hossain M.Z."/>
            <person name="Ahmed R."/>
            <person name="Khan M.M."/>
            <person name="Islam R."/>
            <person name="Rashid M.M."/>
            <person name="Khan S.A."/>
            <person name="Rahman M.S."/>
            <person name="Alam M."/>
        </authorList>
    </citation>
    <scope>NUCLEOTIDE SEQUENCE [LARGE SCALE GENOMIC DNA]</scope>
    <source>
        <strain evidence="3">cv. CVL-1</strain>
        <tissue evidence="2">Whole seedling</tissue>
    </source>
</reference>
<proteinExistence type="predicted"/>
<evidence type="ECO:0000313" key="3">
    <source>
        <dbReference type="Proteomes" id="UP000188268"/>
    </source>
</evidence>
<dbReference type="PANTHER" id="PTHR21022:SF42">
    <property type="entry name" value="AROGENATE DEHYDRATASE_PREPHENATE DEHYDRATASE 2, CHLOROPLASTIC"/>
    <property type="match status" value="1"/>
</dbReference>
<dbReference type="GO" id="GO:0009094">
    <property type="term" value="P:L-phenylalanine biosynthetic process"/>
    <property type="evidence" value="ECO:0007669"/>
    <property type="project" value="TreeGrafter"/>
</dbReference>
<dbReference type="PANTHER" id="PTHR21022">
    <property type="entry name" value="PREPHENATE DEHYDRATASE P PROTEIN"/>
    <property type="match status" value="1"/>
</dbReference>
<gene>
    <name evidence="2" type="ORF">CCACVL1_24461</name>
</gene>
<comment type="caution">
    <text evidence="2">The sequence shown here is derived from an EMBL/GenBank/DDBJ whole genome shotgun (WGS) entry which is preliminary data.</text>
</comment>
<dbReference type="Proteomes" id="UP000188268">
    <property type="component" value="Unassembled WGS sequence"/>
</dbReference>
<protein>
    <submittedName>
        <fullName evidence="2">Prephenate dehydratase</fullName>
    </submittedName>
</protein>
<feature type="region of interest" description="Disordered" evidence="1">
    <location>
        <begin position="1"/>
        <end position="64"/>
    </location>
</feature>
<dbReference type="SUPFAM" id="SSF56322">
    <property type="entry name" value="ADC synthase"/>
    <property type="match status" value="1"/>
</dbReference>
<accession>A0A1R3GPP7</accession>
<feature type="compositionally biased region" description="Low complexity" evidence="1">
    <location>
        <begin position="55"/>
        <end position="64"/>
    </location>
</feature>
<feature type="compositionally biased region" description="Polar residues" evidence="1">
    <location>
        <begin position="92"/>
        <end position="101"/>
    </location>
</feature>
<dbReference type="Gene3D" id="3.40.190.10">
    <property type="entry name" value="Periplasmic binding protein-like II"/>
    <property type="match status" value="1"/>
</dbReference>
<dbReference type="GO" id="GO:0009507">
    <property type="term" value="C:chloroplast"/>
    <property type="evidence" value="ECO:0007669"/>
    <property type="project" value="TreeGrafter"/>
</dbReference>
<dbReference type="GO" id="GO:0004664">
    <property type="term" value="F:prephenate dehydratase activity"/>
    <property type="evidence" value="ECO:0007669"/>
    <property type="project" value="TreeGrafter"/>
</dbReference>
<evidence type="ECO:0000256" key="1">
    <source>
        <dbReference type="SAM" id="MobiDB-lite"/>
    </source>
</evidence>
<dbReference type="InterPro" id="IPR005801">
    <property type="entry name" value="ADC_synthase"/>
</dbReference>